<dbReference type="EMBL" id="MU074191">
    <property type="protein sequence ID" value="KAF5825276.1"/>
    <property type="molecule type" value="Genomic_DNA"/>
</dbReference>
<feature type="non-terminal residue" evidence="1">
    <location>
        <position position="1"/>
    </location>
</feature>
<gene>
    <name evidence="1" type="ORF">DUNSADRAFT_12432</name>
</gene>
<accession>A0ABQ7FRJ3</accession>
<comment type="caution">
    <text evidence="1">The sequence shown here is derived from an EMBL/GenBank/DDBJ whole genome shotgun (WGS) entry which is preliminary data.</text>
</comment>
<protein>
    <submittedName>
        <fullName evidence="1">Uncharacterized protein</fullName>
    </submittedName>
</protein>
<sequence length="93" mass="10583">GFKGLPIPSDETESDRQLREAITRDVFRYFQEAGKQLMAQRGQKVPEGPPACSPKMKAFCEIVGFKLYMGEIKNKVSSCPVRKIFHAVFRCEE</sequence>
<proteinExistence type="predicted"/>
<reference evidence="1" key="1">
    <citation type="submission" date="2017-08" db="EMBL/GenBank/DDBJ databases">
        <authorList>
            <person name="Polle J.E."/>
            <person name="Barry K."/>
            <person name="Cushman J."/>
            <person name="Schmutz J."/>
            <person name="Tran D."/>
            <person name="Hathwaick L.T."/>
            <person name="Yim W.C."/>
            <person name="Jenkins J."/>
            <person name="Mckie-Krisberg Z.M."/>
            <person name="Prochnik S."/>
            <person name="Lindquist E."/>
            <person name="Dockter R.B."/>
            <person name="Adam C."/>
            <person name="Molina H."/>
            <person name="Bunkerborg J."/>
            <person name="Jin E."/>
            <person name="Buchheim M."/>
            <person name="Magnuson J."/>
        </authorList>
    </citation>
    <scope>NUCLEOTIDE SEQUENCE</scope>
    <source>
        <strain evidence="1">CCAP 19/18</strain>
    </source>
</reference>
<dbReference type="Proteomes" id="UP000815325">
    <property type="component" value="Unassembled WGS sequence"/>
</dbReference>
<evidence type="ECO:0000313" key="2">
    <source>
        <dbReference type="Proteomes" id="UP000815325"/>
    </source>
</evidence>
<evidence type="ECO:0000313" key="1">
    <source>
        <dbReference type="EMBL" id="KAF5825276.1"/>
    </source>
</evidence>
<keyword evidence="2" id="KW-1185">Reference proteome</keyword>
<organism evidence="1 2">
    <name type="scientific">Dunaliella salina</name>
    <name type="common">Green alga</name>
    <name type="synonym">Protococcus salinus</name>
    <dbReference type="NCBI Taxonomy" id="3046"/>
    <lineage>
        <taxon>Eukaryota</taxon>
        <taxon>Viridiplantae</taxon>
        <taxon>Chlorophyta</taxon>
        <taxon>core chlorophytes</taxon>
        <taxon>Chlorophyceae</taxon>
        <taxon>CS clade</taxon>
        <taxon>Chlamydomonadales</taxon>
        <taxon>Dunaliellaceae</taxon>
        <taxon>Dunaliella</taxon>
    </lineage>
</organism>
<name>A0ABQ7FRJ3_DUNSA</name>